<evidence type="ECO:0000256" key="7">
    <source>
        <dbReference type="ARBA" id="ARBA00023033"/>
    </source>
</evidence>
<evidence type="ECO:0000256" key="8">
    <source>
        <dbReference type="ARBA" id="ARBA00031155"/>
    </source>
</evidence>
<dbReference type="Proteomes" id="UP000463857">
    <property type="component" value="Chromosome"/>
</dbReference>
<keyword evidence="7 10" id="KW-0503">Monooxygenase</keyword>
<dbReference type="InterPro" id="IPR013785">
    <property type="entry name" value="Aldolase_TIM"/>
</dbReference>
<name>A0A7L4YSV9_9ACTN</name>
<keyword evidence="4" id="KW-0285">Flavoprotein</keyword>
<dbReference type="AlphaFoldDB" id="A0A7L4YSV9"/>
<dbReference type="OrthoDB" id="9778912at2"/>
<sequence length="340" mass="35087">MAFDFASLEVPVVAAPMAGGPSTPELVAAVSAAGGFGFLAAGYLTPEAMAQAIDRTRSLTEAPFGINVFTPQRRATGLGDDIEEYAESLRDVAARYGVEPGEPTFNDDHFEAKIDYLVDNPVPVVSFTFGAVESGVVRRLREAGALVGFTVTSADEARRADDLGADFLIAQGAPAGGHRGVWSETEEPNVSTAAMVVASVRAVSDLPVIGAGAVVDADGVHSLLAAGCVAVAIGTLFVAADESGASEVQKDAYTSGQFGSTTVTRAFSGRYARGLDNDFIRKFSDAAPAAYPDLHYITSPIRKAATAAGDPQAMGIWAGEGFAAAVRRPAADIVAALDPR</sequence>
<evidence type="ECO:0000256" key="5">
    <source>
        <dbReference type="ARBA" id="ARBA00022643"/>
    </source>
</evidence>
<keyword evidence="3" id="KW-0216">Detoxification</keyword>
<protein>
    <recommendedName>
        <fullName evidence="8">Propionate 3-nitronate monooxygenase</fullName>
    </recommendedName>
</protein>
<dbReference type="Pfam" id="PF03060">
    <property type="entry name" value="NMO"/>
    <property type="match status" value="1"/>
</dbReference>
<dbReference type="KEGG" id="eke:EK0264_07750"/>
<dbReference type="InParanoid" id="A0A7L4YSV9"/>
<dbReference type="InterPro" id="IPR004136">
    <property type="entry name" value="NMO"/>
</dbReference>
<reference evidence="10 11" key="1">
    <citation type="journal article" date="2018" name="Int. J. Syst. Evol. Microbiol.">
        <title>Epidermidibacterium keratini gen. nov., sp. nov., a member of the family Sporichthyaceae, isolated from keratin epidermis.</title>
        <authorList>
            <person name="Lee D.G."/>
            <person name="Trujillo M.E."/>
            <person name="Kang S."/>
            <person name="Nam J.J."/>
            <person name="Kim Y.J."/>
        </authorList>
    </citation>
    <scope>NUCLEOTIDE SEQUENCE [LARGE SCALE GENOMIC DNA]</scope>
    <source>
        <strain evidence="10 11">EPI-7</strain>
    </source>
</reference>
<dbReference type="EMBL" id="CP047156">
    <property type="protein sequence ID" value="QHC02341.1"/>
    <property type="molecule type" value="Genomic_DNA"/>
</dbReference>
<evidence type="ECO:0000313" key="11">
    <source>
        <dbReference type="Proteomes" id="UP000463857"/>
    </source>
</evidence>
<evidence type="ECO:0000256" key="9">
    <source>
        <dbReference type="ARBA" id="ARBA00049401"/>
    </source>
</evidence>
<gene>
    <name evidence="10" type="ORF">EK0264_07750</name>
</gene>
<dbReference type="SUPFAM" id="SSF51412">
    <property type="entry name" value="Inosine monophosphate dehydrogenase (IMPDH)"/>
    <property type="match status" value="1"/>
</dbReference>
<proteinExistence type="inferred from homology"/>
<dbReference type="Gene3D" id="3.20.20.70">
    <property type="entry name" value="Aldolase class I"/>
    <property type="match status" value="1"/>
</dbReference>
<evidence type="ECO:0000256" key="4">
    <source>
        <dbReference type="ARBA" id="ARBA00022630"/>
    </source>
</evidence>
<evidence type="ECO:0000256" key="1">
    <source>
        <dbReference type="ARBA" id="ARBA00001917"/>
    </source>
</evidence>
<dbReference type="CDD" id="cd04730">
    <property type="entry name" value="NPD_like"/>
    <property type="match status" value="1"/>
</dbReference>
<evidence type="ECO:0000256" key="2">
    <source>
        <dbReference type="ARBA" id="ARBA00009881"/>
    </source>
</evidence>
<comment type="cofactor">
    <cofactor evidence="1">
        <name>FMN</name>
        <dbReference type="ChEBI" id="CHEBI:58210"/>
    </cofactor>
</comment>
<dbReference type="GO" id="GO:0018580">
    <property type="term" value="F:nitronate monooxygenase activity"/>
    <property type="evidence" value="ECO:0007669"/>
    <property type="project" value="InterPro"/>
</dbReference>
<organism evidence="10 11">
    <name type="scientific">Epidermidibacterium keratini</name>
    <dbReference type="NCBI Taxonomy" id="1891644"/>
    <lineage>
        <taxon>Bacteria</taxon>
        <taxon>Bacillati</taxon>
        <taxon>Actinomycetota</taxon>
        <taxon>Actinomycetes</taxon>
        <taxon>Sporichthyales</taxon>
        <taxon>Sporichthyaceae</taxon>
        <taxon>Epidermidibacterium</taxon>
    </lineage>
</organism>
<accession>A0A7L4YSV9</accession>
<evidence type="ECO:0000313" key="10">
    <source>
        <dbReference type="EMBL" id="QHC02341.1"/>
    </source>
</evidence>
<comment type="catalytic activity">
    <reaction evidence="9">
        <text>3 propionate 3-nitronate + 3 O2 + H2O = 3 3-oxopropanoate + 2 nitrate + nitrite + H2O2 + 3 H(+)</text>
        <dbReference type="Rhea" id="RHEA:57332"/>
        <dbReference type="ChEBI" id="CHEBI:15377"/>
        <dbReference type="ChEBI" id="CHEBI:15378"/>
        <dbReference type="ChEBI" id="CHEBI:15379"/>
        <dbReference type="ChEBI" id="CHEBI:16240"/>
        <dbReference type="ChEBI" id="CHEBI:16301"/>
        <dbReference type="ChEBI" id="CHEBI:17632"/>
        <dbReference type="ChEBI" id="CHEBI:33190"/>
        <dbReference type="ChEBI" id="CHEBI:136067"/>
    </reaction>
</comment>
<evidence type="ECO:0000256" key="6">
    <source>
        <dbReference type="ARBA" id="ARBA00023002"/>
    </source>
</evidence>
<dbReference type="PANTHER" id="PTHR42747:SF3">
    <property type="entry name" value="NITRONATE MONOOXYGENASE-RELATED"/>
    <property type="match status" value="1"/>
</dbReference>
<dbReference type="GO" id="GO:0009636">
    <property type="term" value="P:response to toxic substance"/>
    <property type="evidence" value="ECO:0007669"/>
    <property type="project" value="UniProtKB-KW"/>
</dbReference>
<evidence type="ECO:0000256" key="3">
    <source>
        <dbReference type="ARBA" id="ARBA00022575"/>
    </source>
</evidence>
<keyword evidence="6" id="KW-0560">Oxidoreductase</keyword>
<comment type="similarity">
    <text evidence="2">Belongs to the nitronate monooxygenase family. NMO class I subfamily.</text>
</comment>
<keyword evidence="5" id="KW-0288">FMN</keyword>
<dbReference type="PANTHER" id="PTHR42747">
    <property type="entry name" value="NITRONATE MONOOXYGENASE-RELATED"/>
    <property type="match status" value="1"/>
</dbReference>
<keyword evidence="11" id="KW-1185">Reference proteome</keyword>